<organism evidence="2 3">
    <name type="scientific">Caerostris extrusa</name>
    <name type="common">Bark spider</name>
    <name type="synonym">Caerostris bankana</name>
    <dbReference type="NCBI Taxonomy" id="172846"/>
    <lineage>
        <taxon>Eukaryota</taxon>
        <taxon>Metazoa</taxon>
        <taxon>Ecdysozoa</taxon>
        <taxon>Arthropoda</taxon>
        <taxon>Chelicerata</taxon>
        <taxon>Arachnida</taxon>
        <taxon>Araneae</taxon>
        <taxon>Araneomorphae</taxon>
        <taxon>Entelegynae</taxon>
        <taxon>Araneoidea</taxon>
        <taxon>Araneidae</taxon>
        <taxon>Caerostris</taxon>
    </lineage>
</organism>
<proteinExistence type="predicted"/>
<dbReference type="Proteomes" id="UP001054945">
    <property type="component" value="Unassembled WGS sequence"/>
</dbReference>
<sequence length="104" mass="11206">MKISSPSSMIYNCLGQTSQISECRSPPSRRADIFHGGHFVSPLSSRGIHHLNPFILPVIWDRERQETEGGRVSCVMAANGQGVTPSDPEASPTLPGVIQLSSFG</sequence>
<keyword evidence="3" id="KW-1185">Reference proteome</keyword>
<protein>
    <submittedName>
        <fullName evidence="2">Uncharacterized protein</fullName>
    </submittedName>
</protein>
<feature type="region of interest" description="Disordered" evidence="1">
    <location>
        <begin position="80"/>
        <end position="104"/>
    </location>
</feature>
<gene>
    <name evidence="2" type="ORF">CEXT_56851</name>
</gene>
<name>A0AAV4TV62_CAEEX</name>
<dbReference type="AlphaFoldDB" id="A0AAV4TV62"/>
<evidence type="ECO:0000256" key="1">
    <source>
        <dbReference type="SAM" id="MobiDB-lite"/>
    </source>
</evidence>
<evidence type="ECO:0000313" key="2">
    <source>
        <dbReference type="EMBL" id="GIY48830.1"/>
    </source>
</evidence>
<accession>A0AAV4TV62</accession>
<reference evidence="2 3" key="1">
    <citation type="submission" date="2021-06" db="EMBL/GenBank/DDBJ databases">
        <title>Caerostris extrusa draft genome.</title>
        <authorList>
            <person name="Kono N."/>
            <person name="Arakawa K."/>
        </authorList>
    </citation>
    <scope>NUCLEOTIDE SEQUENCE [LARGE SCALE GENOMIC DNA]</scope>
</reference>
<evidence type="ECO:0000313" key="3">
    <source>
        <dbReference type="Proteomes" id="UP001054945"/>
    </source>
</evidence>
<comment type="caution">
    <text evidence="2">The sequence shown here is derived from an EMBL/GenBank/DDBJ whole genome shotgun (WGS) entry which is preliminary data.</text>
</comment>
<dbReference type="EMBL" id="BPLR01011756">
    <property type="protein sequence ID" value="GIY48830.1"/>
    <property type="molecule type" value="Genomic_DNA"/>
</dbReference>